<feature type="region of interest" description="Disordered" evidence="1">
    <location>
        <begin position="54"/>
        <end position="77"/>
    </location>
</feature>
<comment type="caution">
    <text evidence="2">The sequence shown here is derived from an EMBL/GenBank/DDBJ whole genome shotgun (WGS) entry which is preliminary data.</text>
</comment>
<feature type="compositionally biased region" description="Basic and acidic residues" evidence="1">
    <location>
        <begin position="65"/>
        <end position="77"/>
    </location>
</feature>
<evidence type="ECO:0000256" key="1">
    <source>
        <dbReference type="SAM" id="MobiDB-lite"/>
    </source>
</evidence>
<sequence>MSNIEQSISSMVEDVEKSDDRLLLRMDDAKKLASILEAPELALEAERAIVQVEEKLRTDSSSPGDDEKKNNPKEKES</sequence>
<dbReference type="AlphaFoldDB" id="A0AAN5BWD5"/>
<evidence type="ECO:0000313" key="2">
    <source>
        <dbReference type="EMBL" id="GMG28575.1"/>
    </source>
</evidence>
<protein>
    <submittedName>
        <fullName evidence="2">Unnamed protein product</fullName>
    </submittedName>
</protein>
<proteinExistence type="predicted"/>
<organism evidence="2 3">
    <name type="scientific">Aspergillus oryzae</name>
    <name type="common">Yellow koji mold</name>
    <dbReference type="NCBI Taxonomy" id="5062"/>
    <lineage>
        <taxon>Eukaryota</taxon>
        <taxon>Fungi</taxon>
        <taxon>Dikarya</taxon>
        <taxon>Ascomycota</taxon>
        <taxon>Pezizomycotina</taxon>
        <taxon>Eurotiomycetes</taxon>
        <taxon>Eurotiomycetidae</taxon>
        <taxon>Eurotiales</taxon>
        <taxon>Aspergillaceae</taxon>
        <taxon>Aspergillus</taxon>
        <taxon>Aspergillus subgen. Circumdati</taxon>
    </lineage>
</organism>
<name>A0AAN5BWD5_ASPOZ</name>
<accession>A0AAN5BWD5</accession>
<gene>
    <name evidence="2" type="ORF">Aory04_000497800</name>
</gene>
<dbReference type="EMBL" id="BSYA01000046">
    <property type="protein sequence ID" value="GMG28575.1"/>
    <property type="molecule type" value="Genomic_DNA"/>
</dbReference>
<dbReference type="Proteomes" id="UP001165205">
    <property type="component" value="Unassembled WGS sequence"/>
</dbReference>
<evidence type="ECO:0000313" key="3">
    <source>
        <dbReference type="Proteomes" id="UP001165205"/>
    </source>
</evidence>
<reference evidence="2" key="1">
    <citation type="submission" date="2023-04" db="EMBL/GenBank/DDBJ databases">
        <title>Aspergillus oryzae NBRC 4228.</title>
        <authorList>
            <person name="Ichikawa N."/>
            <person name="Sato H."/>
            <person name="Tonouchi N."/>
        </authorList>
    </citation>
    <scope>NUCLEOTIDE SEQUENCE</scope>
    <source>
        <strain evidence="2">NBRC 4228</strain>
    </source>
</reference>